<feature type="signal peptide" evidence="1">
    <location>
        <begin position="1"/>
        <end position="19"/>
    </location>
</feature>
<accession>A0A9P4J1J8</accession>
<keyword evidence="3" id="KW-1185">Reference proteome</keyword>
<dbReference type="Proteomes" id="UP000799439">
    <property type="component" value="Unassembled WGS sequence"/>
</dbReference>
<evidence type="ECO:0000313" key="3">
    <source>
        <dbReference type="Proteomes" id="UP000799439"/>
    </source>
</evidence>
<gene>
    <name evidence="2" type="ORF">K461DRAFT_279256</name>
</gene>
<dbReference type="EMBL" id="ML996087">
    <property type="protein sequence ID" value="KAF2151757.1"/>
    <property type="molecule type" value="Genomic_DNA"/>
</dbReference>
<sequence>MRRFILASALLPPVYICCSLQDRRRYVPACNPKCRIRSSQYLSTMKDRRLYELSTRIQVLAVNKYKTSPW</sequence>
<dbReference type="AlphaFoldDB" id="A0A9P4J1J8"/>
<reference evidence="2" key="1">
    <citation type="journal article" date="2020" name="Stud. Mycol.">
        <title>101 Dothideomycetes genomes: a test case for predicting lifestyles and emergence of pathogens.</title>
        <authorList>
            <person name="Haridas S."/>
            <person name="Albert R."/>
            <person name="Binder M."/>
            <person name="Bloem J."/>
            <person name="Labutti K."/>
            <person name="Salamov A."/>
            <person name="Andreopoulos B."/>
            <person name="Baker S."/>
            <person name="Barry K."/>
            <person name="Bills G."/>
            <person name="Bluhm B."/>
            <person name="Cannon C."/>
            <person name="Castanera R."/>
            <person name="Culley D."/>
            <person name="Daum C."/>
            <person name="Ezra D."/>
            <person name="Gonzalez J."/>
            <person name="Henrissat B."/>
            <person name="Kuo A."/>
            <person name="Liang C."/>
            <person name="Lipzen A."/>
            <person name="Lutzoni F."/>
            <person name="Magnuson J."/>
            <person name="Mondo S."/>
            <person name="Nolan M."/>
            <person name="Ohm R."/>
            <person name="Pangilinan J."/>
            <person name="Park H.-J."/>
            <person name="Ramirez L."/>
            <person name="Alfaro M."/>
            <person name="Sun H."/>
            <person name="Tritt A."/>
            <person name="Yoshinaga Y."/>
            <person name="Zwiers L.-H."/>
            <person name="Turgeon B."/>
            <person name="Goodwin S."/>
            <person name="Spatafora J."/>
            <person name="Crous P."/>
            <person name="Grigoriev I."/>
        </authorList>
    </citation>
    <scope>NUCLEOTIDE SEQUENCE</scope>
    <source>
        <strain evidence="2">CBS 260.36</strain>
    </source>
</reference>
<keyword evidence="1" id="KW-0732">Signal</keyword>
<evidence type="ECO:0000256" key="1">
    <source>
        <dbReference type="SAM" id="SignalP"/>
    </source>
</evidence>
<name>A0A9P4J1J8_9PEZI</name>
<feature type="chain" id="PRO_5040189177" description="Secreted protein" evidence="1">
    <location>
        <begin position="20"/>
        <end position="70"/>
    </location>
</feature>
<organism evidence="2 3">
    <name type="scientific">Myriangium duriaei CBS 260.36</name>
    <dbReference type="NCBI Taxonomy" id="1168546"/>
    <lineage>
        <taxon>Eukaryota</taxon>
        <taxon>Fungi</taxon>
        <taxon>Dikarya</taxon>
        <taxon>Ascomycota</taxon>
        <taxon>Pezizomycotina</taxon>
        <taxon>Dothideomycetes</taxon>
        <taxon>Dothideomycetidae</taxon>
        <taxon>Myriangiales</taxon>
        <taxon>Myriangiaceae</taxon>
        <taxon>Myriangium</taxon>
    </lineage>
</organism>
<proteinExistence type="predicted"/>
<protein>
    <recommendedName>
        <fullName evidence="4">Secreted protein</fullName>
    </recommendedName>
</protein>
<evidence type="ECO:0008006" key="4">
    <source>
        <dbReference type="Google" id="ProtNLM"/>
    </source>
</evidence>
<comment type="caution">
    <text evidence="2">The sequence shown here is derived from an EMBL/GenBank/DDBJ whole genome shotgun (WGS) entry which is preliminary data.</text>
</comment>
<evidence type="ECO:0000313" key="2">
    <source>
        <dbReference type="EMBL" id="KAF2151757.1"/>
    </source>
</evidence>